<evidence type="ECO:0000256" key="7">
    <source>
        <dbReference type="ARBA" id="ARBA00022692"/>
    </source>
</evidence>
<dbReference type="Proteomes" id="UP001596022">
    <property type="component" value="Unassembled WGS sequence"/>
</dbReference>
<keyword evidence="10 17" id="KW-0067">ATP-binding</keyword>
<dbReference type="SUPFAM" id="SSF158472">
    <property type="entry name" value="HAMP domain-like"/>
    <property type="match status" value="1"/>
</dbReference>
<dbReference type="PROSITE" id="PS50885">
    <property type="entry name" value="HAMP"/>
    <property type="match status" value="1"/>
</dbReference>
<dbReference type="InterPro" id="IPR003594">
    <property type="entry name" value="HATPase_dom"/>
</dbReference>
<accession>A0ABV9GQ64</accession>
<dbReference type="InterPro" id="IPR003661">
    <property type="entry name" value="HisK_dim/P_dom"/>
</dbReference>
<dbReference type="EMBL" id="JBHSFW010000005">
    <property type="protein sequence ID" value="MFC4619081.1"/>
    <property type="molecule type" value="Genomic_DNA"/>
</dbReference>
<reference evidence="18" key="1">
    <citation type="journal article" date="2019" name="Int. J. Syst. Evol. Microbiol.">
        <title>The Global Catalogue of Microorganisms (GCM) 10K type strain sequencing project: providing services to taxonomists for standard genome sequencing and annotation.</title>
        <authorList>
            <consortium name="The Broad Institute Genomics Platform"/>
            <consortium name="The Broad Institute Genome Sequencing Center for Infectious Disease"/>
            <person name="Wu L."/>
            <person name="Ma J."/>
        </authorList>
    </citation>
    <scope>NUCLEOTIDE SEQUENCE [LARGE SCALE GENOMIC DNA]</scope>
    <source>
        <strain evidence="18">CGMCC 1.16306</strain>
    </source>
</reference>
<evidence type="ECO:0000256" key="9">
    <source>
        <dbReference type="ARBA" id="ARBA00022777"/>
    </source>
</evidence>
<evidence type="ECO:0000256" key="14">
    <source>
        <dbReference type="SAM" id="Phobius"/>
    </source>
</evidence>
<dbReference type="EC" id="2.7.13.3" evidence="3"/>
<dbReference type="SMART" id="SM00387">
    <property type="entry name" value="HATPase_c"/>
    <property type="match status" value="1"/>
</dbReference>
<dbReference type="InterPro" id="IPR005467">
    <property type="entry name" value="His_kinase_dom"/>
</dbReference>
<evidence type="ECO:0000256" key="11">
    <source>
        <dbReference type="ARBA" id="ARBA00022989"/>
    </source>
</evidence>
<keyword evidence="13 14" id="KW-0472">Membrane</keyword>
<protein>
    <recommendedName>
        <fullName evidence="3">histidine kinase</fullName>
        <ecNumber evidence="3">2.7.13.3</ecNumber>
    </recommendedName>
</protein>
<evidence type="ECO:0000256" key="2">
    <source>
        <dbReference type="ARBA" id="ARBA00004651"/>
    </source>
</evidence>
<dbReference type="SUPFAM" id="SSF47384">
    <property type="entry name" value="Homodimeric domain of signal transducing histidine kinase"/>
    <property type="match status" value="1"/>
</dbReference>
<name>A0ABV9GQ64_9BACL</name>
<gene>
    <name evidence="17" type="ORF">ACFO4N_10185</name>
</gene>
<comment type="caution">
    <text evidence="17">The sequence shown here is derived from an EMBL/GenBank/DDBJ whole genome shotgun (WGS) entry which is preliminary data.</text>
</comment>
<feature type="domain" description="Histidine kinase" evidence="15">
    <location>
        <begin position="247"/>
        <end position="452"/>
    </location>
</feature>
<evidence type="ECO:0000256" key="1">
    <source>
        <dbReference type="ARBA" id="ARBA00000085"/>
    </source>
</evidence>
<sequence length="455" mass="52763">MARLSLTKRLWLSFVLLIIIVALIVGLVYPFSLQQALKQDTYHTIEQQQAAVIDTWLNGGSTINNFQGSGIGVIQRQQAARSVGHLLVYQGLQDMQGDPVPLNVYDKMVKEAEDQDTITKKHDLDYQGTTLYYVIRKLKNEPDGAYLISYMWGTYANQMVKNLWSRLIIVLVFAGFVSLILVAWLTRYLKGPLKLLGRRFEEISKQNFRKPFEWKTEDEFGRLSEQFEKMRRNLLQYDEAQKQFLQRASHELKTPIMVIQSYAQSVKDGIYPTDKLDDTMDVIMDEAELMERRVKKLLYFTRVDSLRDEEPNRTEIRFGDLTHIIKERLAGQRTDVAIEIENGDTMLYIDEEQWLIVLENLVENALRYAKSWIKLKAFKEKGQVTVYVENNGEPIPEDDLQGLFEPFSKGKKGQFGLGLAIVKRIIDRHDGMISVQNTEEGVRFTIRMPLKSHHE</sequence>
<dbReference type="SUPFAM" id="SSF55874">
    <property type="entry name" value="ATPase domain of HSP90 chaperone/DNA topoisomerase II/histidine kinase"/>
    <property type="match status" value="1"/>
</dbReference>
<comment type="subcellular location">
    <subcellularLocation>
        <location evidence="2">Cell membrane</location>
        <topology evidence="2">Multi-pass membrane protein</topology>
    </subcellularLocation>
</comment>
<dbReference type="GO" id="GO:0005524">
    <property type="term" value="F:ATP binding"/>
    <property type="evidence" value="ECO:0007669"/>
    <property type="project" value="UniProtKB-KW"/>
</dbReference>
<dbReference type="Gene3D" id="6.10.340.10">
    <property type="match status" value="1"/>
</dbReference>
<dbReference type="Pfam" id="PF00512">
    <property type="entry name" value="HisKA"/>
    <property type="match status" value="1"/>
</dbReference>
<evidence type="ECO:0000256" key="8">
    <source>
        <dbReference type="ARBA" id="ARBA00022741"/>
    </source>
</evidence>
<keyword evidence="12" id="KW-0902">Two-component regulatory system</keyword>
<dbReference type="Pfam" id="PF00672">
    <property type="entry name" value="HAMP"/>
    <property type="match status" value="1"/>
</dbReference>
<organism evidence="17 18">
    <name type="scientific">Camelliibacillus cellulosilyticus</name>
    <dbReference type="NCBI Taxonomy" id="2174486"/>
    <lineage>
        <taxon>Bacteria</taxon>
        <taxon>Bacillati</taxon>
        <taxon>Bacillota</taxon>
        <taxon>Bacilli</taxon>
        <taxon>Bacillales</taxon>
        <taxon>Sporolactobacillaceae</taxon>
        <taxon>Camelliibacillus</taxon>
    </lineage>
</organism>
<evidence type="ECO:0000313" key="17">
    <source>
        <dbReference type="EMBL" id="MFC4619081.1"/>
    </source>
</evidence>
<keyword evidence="6" id="KW-0808">Transferase</keyword>
<dbReference type="InterPro" id="IPR050398">
    <property type="entry name" value="HssS/ArlS-like"/>
</dbReference>
<dbReference type="InterPro" id="IPR036097">
    <property type="entry name" value="HisK_dim/P_sf"/>
</dbReference>
<dbReference type="CDD" id="cd06225">
    <property type="entry name" value="HAMP"/>
    <property type="match status" value="1"/>
</dbReference>
<evidence type="ECO:0000256" key="12">
    <source>
        <dbReference type="ARBA" id="ARBA00023012"/>
    </source>
</evidence>
<feature type="transmembrane region" description="Helical" evidence="14">
    <location>
        <begin position="12"/>
        <end position="32"/>
    </location>
</feature>
<keyword evidence="7 14" id="KW-0812">Transmembrane</keyword>
<dbReference type="SMART" id="SM00388">
    <property type="entry name" value="HisKA"/>
    <property type="match status" value="1"/>
</dbReference>
<dbReference type="PRINTS" id="PR00344">
    <property type="entry name" value="BCTRLSENSOR"/>
</dbReference>
<dbReference type="PANTHER" id="PTHR45528:SF1">
    <property type="entry name" value="SENSOR HISTIDINE KINASE CPXA"/>
    <property type="match status" value="1"/>
</dbReference>
<evidence type="ECO:0000313" key="18">
    <source>
        <dbReference type="Proteomes" id="UP001596022"/>
    </source>
</evidence>
<keyword evidence="8" id="KW-0547">Nucleotide-binding</keyword>
<comment type="catalytic activity">
    <reaction evidence="1">
        <text>ATP + protein L-histidine = ADP + protein N-phospho-L-histidine.</text>
        <dbReference type="EC" id="2.7.13.3"/>
    </reaction>
</comment>
<evidence type="ECO:0000256" key="4">
    <source>
        <dbReference type="ARBA" id="ARBA00022475"/>
    </source>
</evidence>
<keyword evidence="9" id="KW-0418">Kinase</keyword>
<dbReference type="InterPro" id="IPR003660">
    <property type="entry name" value="HAMP_dom"/>
</dbReference>
<dbReference type="InterPro" id="IPR004358">
    <property type="entry name" value="Sig_transdc_His_kin-like_C"/>
</dbReference>
<evidence type="ECO:0000256" key="6">
    <source>
        <dbReference type="ARBA" id="ARBA00022679"/>
    </source>
</evidence>
<keyword evidence="5" id="KW-0597">Phosphoprotein</keyword>
<evidence type="ECO:0000256" key="5">
    <source>
        <dbReference type="ARBA" id="ARBA00022553"/>
    </source>
</evidence>
<evidence type="ECO:0000256" key="13">
    <source>
        <dbReference type="ARBA" id="ARBA00023136"/>
    </source>
</evidence>
<dbReference type="InterPro" id="IPR036890">
    <property type="entry name" value="HATPase_C_sf"/>
</dbReference>
<dbReference type="Gene3D" id="1.10.287.130">
    <property type="match status" value="1"/>
</dbReference>
<feature type="domain" description="HAMP" evidence="16">
    <location>
        <begin position="187"/>
        <end position="239"/>
    </location>
</feature>
<evidence type="ECO:0000259" key="16">
    <source>
        <dbReference type="PROSITE" id="PS50885"/>
    </source>
</evidence>
<keyword evidence="4" id="KW-1003">Cell membrane</keyword>
<evidence type="ECO:0000256" key="3">
    <source>
        <dbReference type="ARBA" id="ARBA00012438"/>
    </source>
</evidence>
<dbReference type="CDD" id="cd00082">
    <property type="entry name" value="HisKA"/>
    <property type="match status" value="1"/>
</dbReference>
<proteinExistence type="predicted"/>
<dbReference type="RefSeq" id="WP_376846180.1">
    <property type="nucleotide sequence ID" value="NZ_JBHSFW010000005.1"/>
</dbReference>
<feature type="transmembrane region" description="Helical" evidence="14">
    <location>
        <begin position="167"/>
        <end position="189"/>
    </location>
</feature>
<dbReference type="SMART" id="SM00304">
    <property type="entry name" value="HAMP"/>
    <property type="match status" value="1"/>
</dbReference>
<keyword evidence="18" id="KW-1185">Reference proteome</keyword>
<dbReference type="Gene3D" id="3.30.565.10">
    <property type="entry name" value="Histidine kinase-like ATPase, C-terminal domain"/>
    <property type="match status" value="1"/>
</dbReference>
<dbReference type="PROSITE" id="PS50109">
    <property type="entry name" value="HIS_KIN"/>
    <property type="match status" value="1"/>
</dbReference>
<dbReference type="PANTHER" id="PTHR45528">
    <property type="entry name" value="SENSOR HISTIDINE KINASE CPXA"/>
    <property type="match status" value="1"/>
</dbReference>
<evidence type="ECO:0000259" key="15">
    <source>
        <dbReference type="PROSITE" id="PS50109"/>
    </source>
</evidence>
<evidence type="ECO:0000256" key="10">
    <source>
        <dbReference type="ARBA" id="ARBA00022840"/>
    </source>
</evidence>
<dbReference type="Pfam" id="PF02518">
    <property type="entry name" value="HATPase_c"/>
    <property type="match status" value="1"/>
</dbReference>
<keyword evidence="11 14" id="KW-1133">Transmembrane helix</keyword>